<comment type="caution">
    <text evidence="2">The sequence shown here is derived from an EMBL/GenBank/DDBJ whole genome shotgun (WGS) entry which is preliminary data.</text>
</comment>
<reference evidence="2 3" key="1">
    <citation type="submission" date="2019-07" db="EMBL/GenBank/DDBJ databases">
        <title>Whole genome shotgun sequence of Vibrio superstes NBRC 103154.</title>
        <authorList>
            <person name="Hosoyama A."/>
            <person name="Uohara A."/>
            <person name="Ohji S."/>
            <person name="Ichikawa N."/>
        </authorList>
    </citation>
    <scope>NUCLEOTIDE SEQUENCE [LARGE SCALE GENOMIC DNA]</scope>
    <source>
        <strain evidence="2 3">NBRC 103154</strain>
    </source>
</reference>
<protein>
    <submittedName>
        <fullName evidence="2">Murein transglycosylase</fullName>
    </submittedName>
</protein>
<dbReference type="AlphaFoldDB" id="A0A511QU44"/>
<accession>A0A511QU44</accession>
<organism evidence="2 3">
    <name type="scientific">Vibrio superstes NBRC 103154</name>
    <dbReference type="NCBI Taxonomy" id="1219062"/>
    <lineage>
        <taxon>Bacteria</taxon>
        <taxon>Pseudomonadati</taxon>
        <taxon>Pseudomonadota</taxon>
        <taxon>Gammaproteobacteria</taxon>
        <taxon>Vibrionales</taxon>
        <taxon>Vibrionaceae</taxon>
        <taxon>Vibrio</taxon>
    </lineage>
</organism>
<name>A0A511QU44_9VIBR</name>
<evidence type="ECO:0000313" key="2">
    <source>
        <dbReference type="EMBL" id="GEM80326.1"/>
    </source>
</evidence>
<gene>
    <name evidence="2" type="ORF">VSU01S_25710</name>
</gene>
<evidence type="ECO:0000313" key="3">
    <source>
        <dbReference type="Proteomes" id="UP000321113"/>
    </source>
</evidence>
<dbReference type="Proteomes" id="UP000321113">
    <property type="component" value="Unassembled WGS sequence"/>
</dbReference>
<feature type="chain" id="PRO_5021815191" evidence="1">
    <location>
        <begin position="21"/>
        <end position="344"/>
    </location>
</feature>
<feature type="signal peptide" evidence="1">
    <location>
        <begin position="1"/>
        <end position="20"/>
    </location>
</feature>
<keyword evidence="3" id="KW-1185">Reference proteome</keyword>
<keyword evidence="1" id="KW-0732">Signal</keyword>
<dbReference type="SUPFAM" id="SSF160935">
    <property type="entry name" value="VPA0735-like"/>
    <property type="match status" value="1"/>
</dbReference>
<evidence type="ECO:0000256" key="1">
    <source>
        <dbReference type="SAM" id="SignalP"/>
    </source>
</evidence>
<dbReference type="EMBL" id="BJXK01000010">
    <property type="protein sequence ID" value="GEM80326.1"/>
    <property type="molecule type" value="Genomic_DNA"/>
</dbReference>
<proteinExistence type="predicted"/>
<sequence length="344" mass="38653">MMKKTLLATSLAIFSFGSTAADISPVDNVNWDNYVVAETDWNFLQVAEEVGVNTWVHNAPVSKENQTVIRSNRDVVYSLAVVDVSKGATFSVTDKNNDEFQIIHIIDENHLTHKVVRRGETVTITPEDLSGGNHVYLLSRTKDNGDVEDVKRRQQLLSFSANSNTPYNAKGYEEQNVLDYRLKLIDNVMKGEATVEGAKGFGITRNDVTDHDYRYVSAFGWGGLMPDTAQYLEAITGQGDTQCQEWRVDKPNLNQELGGYWSITTYGSNGWIAKDNFYMAGEDMRDNGDGTASVFFNCGGDLAQYSLDVEENWAAIIRFYEPVDVKETLDYMQNLRTVNVRTLK</sequence>